<evidence type="ECO:0000313" key="2">
    <source>
        <dbReference type="EMBL" id="KAF9473034.1"/>
    </source>
</evidence>
<protein>
    <submittedName>
        <fullName evidence="2">Uncharacterized protein</fullName>
    </submittedName>
</protein>
<keyword evidence="3" id="KW-1185">Reference proteome</keyword>
<dbReference type="EMBL" id="MU155475">
    <property type="protein sequence ID" value="KAF9473034.1"/>
    <property type="molecule type" value="Genomic_DNA"/>
</dbReference>
<sequence length="294" mass="32754">MSANLLSTSQTSPEIISIDIDPENDPEVELVLDFEAQAQYKEWLAYILDEDPAHPVPAFLESAPKSNNREKEVKVNPKDAKGSDNRAIDKDCSAAKTSSLPQRASLLHPIHVNIPLPDPYPYMMAVDSPSPNSNFLTFDMQDAPGSTSYITTTFHFGYITPPPNNMRYNGPTPFIDIRIPAAIVDKLVKTSRHNDITWKKLQCQFVHFLSGGPVADRNGVPTSWKVVINARDGKSEMHRYVFKGIEDKSGAKKQTMGNVCTIDSFLLPKPLRDLWDFHGPPSSDRVTMSINLSD</sequence>
<evidence type="ECO:0000256" key="1">
    <source>
        <dbReference type="SAM" id="MobiDB-lite"/>
    </source>
</evidence>
<dbReference type="AlphaFoldDB" id="A0A9P6CUD3"/>
<evidence type="ECO:0000313" key="3">
    <source>
        <dbReference type="Proteomes" id="UP000807469"/>
    </source>
</evidence>
<name>A0A9P6CUD3_9AGAR</name>
<reference evidence="2" key="1">
    <citation type="submission" date="2020-11" db="EMBL/GenBank/DDBJ databases">
        <authorList>
            <consortium name="DOE Joint Genome Institute"/>
            <person name="Ahrendt S."/>
            <person name="Riley R."/>
            <person name="Andreopoulos W."/>
            <person name="Labutti K."/>
            <person name="Pangilinan J."/>
            <person name="Ruiz-Duenas F.J."/>
            <person name="Barrasa J.M."/>
            <person name="Sanchez-Garcia M."/>
            <person name="Camarero S."/>
            <person name="Miyauchi S."/>
            <person name="Serrano A."/>
            <person name="Linde D."/>
            <person name="Babiker R."/>
            <person name="Drula E."/>
            <person name="Ayuso-Fernandez I."/>
            <person name="Pacheco R."/>
            <person name="Padilla G."/>
            <person name="Ferreira P."/>
            <person name="Barriuso J."/>
            <person name="Kellner H."/>
            <person name="Castanera R."/>
            <person name="Alfaro M."/>
            <person name="Ramirez L."/>
            <person name="Pisabarro A.G."/>
            <person name="Kuo A."/>
            <person name="Tritt A."/>
            <person name="Lipzen A."/>
            <person name="He G."/>
            <person name="Yan M."/>
            <person name="Ng V."/>
            <person name="Cullen D."/>
            <person name="Martin F."/>
            <person name="Rosso M.-N."/>
            <person name="Henrissat B."/>
            <person name="Hibbett D."/>
            <person name="Martinez A.T."/>
            <person name="Grigoriev I.V."/>
        </authorList>
    </citation>
    <scope>NUCLEOTIDE SEQUENCE</scope>
    <source>
        <strain evidence="2">CIRM-BRFM 674</strain>
    </source>
</reference>
<accession>A0A9P6CUD3</accession>
<feature type="region of interest" description="Disordered" evidence="1">
    <location>
        <begin position="57"/>
        <end position="86"/>
    </location>
</feature>
<feature type="compositionally biased region" description="Basic and acidic residues" evidence="1">
    <location>
        <begin position="67"/>
        <end position="86"/>
    </location>
</feature>
<organism evidence="2 3">
    <name type="scientific">Pholiota conissans</name>
    <dbReference type="NCBI Taxonomy" id="109636"/>
    <lineage>
        <taxon>Eukaryota</taxon>
        <taxon>Fungi</taxon>
        <taxon>Dikarya</taxon>
        <taxon>Basidiomycota</taxon>
        <taxon>Agaricomycotina</taxon>
        <taxon>Agaricomycetes</taxon>
        <taxon>Agaricomycetidae</taxon>
        <taxon>Agaricales</taxon>
        <taxon>Agaricineae</taxon>
        <taxon>Strophariaceae</taxon>
        <taxon>Pholiota</taxon>
    </lineage>
</organism>
<gene>
    <name evidence="2" type="ORF">BDN70DRAFT_900075</name>
</gene>
<comment type="caution">
    <text evidence="2">The sequence shown here is derived from an EMBL/GenBank/DDBJ whole genome shotgun (WGS) entry which is preliminary data.</text>
</comment>
<dbReference type="Proteomes" id="UP000807469">
    <property type="component" value="Unassembled WGS sequence"/>
</dbReference>
<proteinExistence type="predicted"/>